<dbReference type="AlphaFoldDB" id="A0A510J7Y9"/>
<keyword evidence="2" id="KW-0408">Iron</keyword>
<dbReference type="Gene3D" id="3.90.45.10">
    <property type="entry name" value="Peptide deformylase"/>
    <property type="match status" value="1"/>
</dbReference>
<dbReference type="NCBIfam" id="NF001159">
    <property type="entry name" value="PRK00150.1-3"/>
    <property type="match status" value="1"/>
</dbReference>
<gene>
    <name evidence="2" type="primary">def</name>
    <name evidence="3" type="ORF">JCM16774_0191</name>
</gene>
<proteinExistence type="inferred from homology"/>
<dbReference type="PANTHER" id="PTHR10458">
    <property type="entry name" value="PEPTIDE DEFORMYLASE"/>
    <property type="match status" value="1"/>
</dbReference>
<comment type="similarity">
    <text evidence="1 2">Belongs to the polypeptide deformylase family.</text>
</comment>
<organism evidence="3 4">
    <name type="scientific">Pseudoleptotrichia goodfellowii</name>
    <dbReference type="NCBI Taxonomy" id="157692"/>
    <lineage>
        <taxon>Bacteria</taxon>
        <taxon>Fusobacteriati</taxon>
        <taxon>Fusobacteriota</taxon>
        <taxon>Fusobacteriia</taxon>
        <taxon>Fusobacteriales</taxon>
        <taxon>Leptotrichiaceae</taxon>
        <taxon>Pseudoleptotrichia</taxon>
    </lineage>
</organism>
<dbReference type="GO" id="GO:0046872">
    <property type="term" value="F:metal ion binding"/>
    <property type="evidence" value="ECO:0007669"/>
    <property type="project" value="UniProtKB-KW"/>
</dbReference>
<dbReference type="EC" id="3.5.1.88" evidence="2"/>
<dbReference type="GO" id="GO:0042586">
    <property type="term" value="F:peptide deformylase activity"/>
    <property type="evidence" value="ECO:0007669"/>
    <property type="project" value="UniProtKB-UniRule"/>
</dbReference>
<feature type="binding site" evidence="2">
    <location>
        <position position="132"/>
    </location>
    <ligand>
        <name>Fe cation</name>
        <dbReference type="ChEBI" id="CHEBI:24875"/>
    </ligand>
</feature>
<keyword evidence="2" id="KW-0648">Protein biosynthesis</keyword>
<comment type="catalytic activity">
    <reaction evidence="2">
        <text>N-terminal N-formyl-L-methionyl-[peptide] + H2O = N-terminal L-methionyl-[peptide] + formate</text>
        <dbReference type="Rhea" id="RHEA:24420"/>
        <dbReference type="Rhea" id="RHEA-COMP:10639"/>
        <dbReference type="Rhea" id="RHEA-COMP:10640"/>
        <dbReference type="ChEBI" id="CHEBI:15377"/>
        <dbReference type="ChEBI" id="CHEBI:15740"/>
        <dbReference type="ChEBI" id="CHEBI:49298"/>
        <dbReference type="ChEBI" id="CHEBI:64731"/>
        <dbReference type="EC" id="3.5.1.88"/>
    </reaction>
</comment>
<dbReference type="HAMAP" id="MF_00163">
    <property type="entry name" value="Pep_deformylase"/>
    <property type="match status" value="1"/>
</dbReference>
<dbReference type="Pfam" id="PF01327">
    <property type="entry name" value="Pep_deformylase"/>
    <property type="match status" value="1"/>
</dbReference>
<dbReference type="STRING" id="714315.GCA_000516535_00206"/>
<feature type="binding site" evidence="2">
    <location>
        <position position="86"/>
    </location>
    <ligand>
        <name>Fe cation</name>
        <dbReference type="ChEBI" id="CHEBI:24875"/>
    </ligand>
</feature>
<dbReference type="EMBL" id="AP019822">
    <property type="protein sequence ID" value="BBM35284.1"/>
    <property type="molecule type" value="Genomic_DNA"/>
</dbReference>
<dbReference type="CDD" id="cd00487">
    <property type="entry name" value="Pep_deformylase"/>
    <property type="match status" value="1"/>
</dbReference>
<dbReference type="PANTHER" id="PTHR10458:SF22">
    <property type="entry name" value="PEPTIDE DEFORMYLASE"/>
    <property type="match status" value="1"/>
</dbReference>
<comment type="function">
    <text evidence="2">Removes the formyl group from the N-terminal Met of newly synthesized proteins. Requires at least a dipeptide for an efficient rate of reaction. N-terminal L-methionine is a prerequisite for activity but the enzyme has broad specificity at other positions.</text>
</comment>
<feature type="binding site" evidence="2">
    <location>
        <position position="128"/>
    </location>
    <ligand>
        <name>Fe cation</name>
        <dbReference type="ChEBI" id="CHEBI:24875"/>
    </ligand>
</feature>
<protein>
    <recommendedName>
        <fullName evidence="2">Peptide deformylase</fullName>
        <shortName evidence="2">PDF</shortName>
        <ecNumber evidence="2">3.5.1.88</ecNumber>
    </recommendedName>
    <alternativeName>
        <fullName evidence="2">Polypeptide deformylase</fullName>
    </alternativeName>
</protein>
<evidence type="ECO:0000256" key="2">
    <source>
        <dbReference type="HAMAP-Rule" id="MF_00163"/>
    </source>
</evidence>
<reference evidence="3 4" key="1">
    <citation type="submission" date="2019-07" db="EMBL/GenBank/DDBJ databases">
        <title>Complete Genome Sequence of Leptotrichia goodfellowii Strain JCM 16774.</title>
        <authorList>
            <person name="Watanabe S."/>
            <person name="Cui L."/>
        </authorList>
    </citation>
    <scope>NUCLEOTIDE SEQUENCE [LARGE SCALE GENOMIC DNA]</scope>
    <source>
        <strain evidence="3 4">JCM16774</strain>
    </source>
</reference>
<dbReference type="InterPro" id="IPR023635">
    <property type="entry name" value="Peptide_deformylase"/>
</dbReference>
<dbReference type="RefSeq" id="WP_026736901.1">
    <property type="nucleotide sequence ID" value="NZ_AP019822.1"/>
</dbReference>
<comment type="cofactor">
    <cofactor evidence="2">
        <name>Fe(2+)</name>
        <dbReference type="ChEBI" id="CHEBI:29033"/>
    </cofactor>
    <text evidence="2">Binds 1 Fe(2+) ion.</text>
</comment>
<dbReference type="OrthoDB" id="9784988at2"/>
<name>A0A510J7Y9_9FUSO</name>
<sequence length="170" mass="19860">MNIVLYEHPTLRTKSTEVDIVDDELRKILDEMVETMRKANGVGLAANQVGIPKRFFVLEVENKVRKIVNPEIIESSDEIIEYEEGCLSIPGIYKKVNRPSEIKVKYLNEKGEEVIEELKEMWARAFQHELDHLDGVLFIDRISVLNKRLISKKLELMKKEFAKGKKYREE</sequence>
<keyword evidence="2" id="KW-0479">Metal-binding</keyword>
<dbReference type="GO" id="GO:0006412">
    <property type="term" value="P:translation"/>
    <property type="evidence" value="ECO:0007669"/>
    <property type="project" value="UniProtKB-UniRule"/>
</dbReference>
<dbReference type="SUPFAM" id="SSF56420">
    <property type="entry name" value="Peptide deformylase"/>
    <property type="match status" value="1"/>
</dbReference>
<evidence type="ECO:0000313" key="4">
    <source>
        <dbReference type="Proteomes" id="UP000321606"/>
    </source>
</evidence>
<keyword evidence="2" id="KW-0378">Hydrolase</keyword>
<dbReference type="InterPro" id="IPR036821">
    <property type="entry name" value="Peptide_deformylase_sf"/>
</dbReference>
<evidence type="ECO:0000256" key="1">
    <source>
        <dbReference type="ARBA" id="ARBA00010759"/>
    </source>
</evidence>
<dbReference type="PIRSF" id="PIRSF004749">
    <property type="entry name" value="Pep_def"/>
    <property type="match status" value="1"/>
</dbReference>
<dbReference type="Proteomes" id="UP000321606">
    <property type="component" value="Chromosome"/>
</dbReference>
<dbReference type="PRINTS" id="PR01576">
    <property type="entry name" value="PDEFORMYLASE"/>
</dbReference>
<feature type="active site" evidence="2">
    <location>
        <position position="129"/>
    </location>
</feature>
<accession>A0A510J7Y9</accession>
<dbReference type="NCBIfam" id="TIGR00079">
    <property type="entry name" value="pept_deformyl"/>
    <property type="match status" value="1"/>
</dbReference>
<evidence type="ECO:0000313" key="3">
    <source>
        <dbReference type="EMBL" id="BBM35284.1"/>
    </source>
</evidence>
<dbReference type="KEGG" id="lgo:JCM16774_0191"/>